<feature type="compositionally biased region" description="Polar residues" evidence="2">
    <location>
        <begin position="104"/>
        <end position="117"/>
    </location>
</feature>
<dbReference type="CDD" id="cd21341">
    <property type="entry name" value="TTC8_N"/>
    <property type="match status" value="1"/>
</dbReference>
<dbReference type="InterPro" id="IPR019734">
    <property type="entry name" value="TPR_rpt"/>
</dbReference>
<dbReference type="Pfam" id="PF13432">
    <property type="entry name" value="TPR_16"/>
    <property type="match status" value="1"/>
</dbReference>
<keyword evidence="4" id="KW-1185">Reference proteome</keyword>
<dbReference type="PANTHER" id="PTHR44177">
    <property type="entry name" value="TETRATRICOPEPTIDE REPEAT PROTEIN 8"/>
    <property type="match status" value="1"/>
</dbReference>
<dbReference type="EMBL" id="JAFCMP010000022">
    <property type="protein sequence ID" value="KAG5191229.1"/>
    <property type="molecule type" value="Genomic_DNA"/>
</dbReference>
<evidence type="ECO:0000313" key="3">
    <source>
        <dbReference type="EMBL" id="KAG5191229.1"/>
    </source>
</evidence>
<keyword evidence="1" id="KW-0802">TPR repeat</keyword>
<dbReference type="Gene3D" id="1.25.40.10">
    <property type="entry name" value="Tetratricopeptide repeat domain"/>
    <property type="match status" value="1"/>
</dbReference>
<name>A0A836CMW3_9STRA</name>
<evidence type="ECO:0000313" key="4">
    <source>
        <dbReference type="Proteomes" id="UP000664859"/>
    </source>
</evidence>
<dbReference type="Proteomes" id="UP000664859">
    <property type="component" value="Unassembled WGS sequence"/>
</dbReference>
<sequence length="494" mass="53989">MSKMRRQKLSDAAAICGGLLASNSRDEAVWYLKCRALTAEQYVDESEMEEEGVAEILLDSNATADMPRPGTSLNRPMTRAGGLEQGMRPMTSSGRPVTGFLRPGTSSRPMTGQQMDVSTAMRGPRPGTSRPATALGREVRLGTASLDSGGGAAFVDTDRLDLKRMAKRGALAAALVEYLLYVERNPRKALELAAEATAAADFKDWWWKARLGRCYHKLGMYRDAEKQLKSSLKDQDMLLTHLELVKVYQRLDLPNTALDLLARAAVRHDGDARLALASARLHEALSAAEAAGAAYKTALALDPTNVEATASLAVNYFYADQPEVALRYYQRLLQCGASGGAVWNNLGLCCFYGGQYDMALGCLDRALTAAGDDIIGDVWYNIAQVAIGMGDVGMAYQALRVASTVDTNHAESFCNLGVLEMRKQNNDSARVNLLRAQTLGPWLFEAFYNGALLDYRTGNFQEAYRQCQRALELFPEHSECKELMDTLAALFAAM</sequence>
<comment type="caution">
    <text evidence="3">The sequence shown here is derived from an EMBL/GenBank/DDBJ whole genome shotgun (WGS) entry which is preliminary data.</text>
</comment>
<dbReference type="InterPro" id="IPR011990">
    <property type="entry name" value="TPR-like_helical_dom_sf"/>
</dbReference>
<dbReference type="AlphaFoldDB" id="A0A836CMW3"/>
<proteinExistence type="predicted"/>
<gene>
    <name evidence="3" type="ORF">JKP88DRAFT_259616</name>
</gene>
<reference evidence="3" key="1">
    <citation type="submission" date="2021-02" db="EMBL/GenBank/DDBJ databases">
        <title>First Annotated Genome of the Yellow-green Alga Tribonema minus.</title>
        <authorList>
            <person name="Mahan K.M."/>
        </authorList>
    </citation>
    <scope>NUCLEOTIDE SEQUENCE</scope>
    <source>
        <strain evidence="3">UTEX B ZZ1240</strain>
    </source>
</reference>
<dbReference type="GO" id="GO:0097730">
    <property type="term" value="C:non-motile cilium"/>
    <property type="evidence" value="ECO:0007669"/>
    <property type="project" value="TreeGrafter"/>
</dbReference>
<dbReference type="InterPro" id="IPR028796">
    <property type="entry name" value="BBS8"/>
</dbReference>
<evidence type="ECO:0008006" key="5">
    <source>
        <dbReference type="Google" id="ProtNLM"/>
    </source>
</evidence>
<dbReference type="PROSITE" id="PS50005">
    <property type="entry name" value="TPR"/>
    <property type="match status" value="1"/>
</dbReference>
<dbReference type="SMART" id="SM00028">
    <property type="entry name" value="TPR"/>
    <property type="match status" value="6"/>
</dbReference>
<feature type="region of interest" description="Disordered" evidence="2">
    <location>
        <begin position="84"/>
        <end position="132"/>
    </location>
</feature>
<dbReference type="GO" id="GO:0034464">
    <property type="term" value="C:BBSome"/>
    <property type="evidence" value="ECO:0007669"/>
    <property type="project" value="InterPro"/>
</dbReference>
<dbReference type="GO" id="GO:1905515">
    <property type="term" value="P:non-motile cilium assembly"/>
    <property type="evidence" value="ECO:0007669"/>
    <property type="project" value="InterPro"/>
</dbReference>
<organism evidence="3 4">
    <name type="scientific">Tribonema minus</name>
    <dbReference type="NCBI Taxonomy" id="303371"/>
    <lineage>
        <taxon>Eukaryota</taxon>
        <taxon>Sar</taxon>
        <taxon>Stramenopiles</taxon>
        <taxon>Ochrophyta</taxon>
        <taxon>PX clade</taxon>
        <taxon>Xanthophyceae</taxon>
        <taxon>Tribonematales</taxon>
        <taxon>Tribonemataceae</taxon>
        <taxon>Tribonema</taxon>
    </lineage>
</organism>
<evidence type="ECO:0000256" key="2">
    <source>
        <dbReference type="SAM" id="MobiDB-lite"/>
    </source>
</evidence>
<feature type="repeat" description="TPR" evidence="1">
    <location>
        <begin position="444"/>
        <end position="477"/>
    </location>
</feature>
<dbReference type="OrthoDB" id="421121at2759"/>
<dbReference type="GO" id="GO:0036064">
    <property type="term" value="C:ciliary basal body"/>
    <property type="evidence" value="ECO:0007669"/>
    <property type="project" value="TreeGrafter"/>
</dbReference>
<protein>
    <recommendedName>
        <fullName evidence="5">Tetratricopeptide repeat protein 8</fullName>
    </recommendedName>
</protein>
<accession>A0A836CMW3</accession>
<dbReference type="PANTHER" id="PTHR44177:SF1">
    <property type="entry name" value="TETRATRICOPEPTIDE REPEAT PROTEIN 8"/>
    <property type="match status" value="1"/>
</dbReference>
<dbReference type="SUPFAM" id="SSF48452">
    <property type="entry name" value="TPR-like"/>
    <property type="match status" value="1"/>
</dbReference>
<evidence type="ECO:0000256" key="1">
    <source>
        <dbReference type="PROSITE-ProRule" id="PRU00339"/>
    </source>
</evidence>